<evidence type="ECO:0008006" key="12">
    <source>
        <dbReference type="Google" id="ProtNLM"/>
    </source>
</evidence>
<evidence type="ECO:0000256" key="5">
    <source>
        <dbReference type="ARBA" id="ARBA00023004"/>
    </source>
</evidence>
<keyword evidence="6 8" id="KW-0503">Monooxygenase</keyword>
<dbReference type="AlphaFoldDB" id="A0AAV0PTG1"/>
<accession>A0AAV0PTG1</accession>
<evidence type="ECO:0000256" key="9">
    <source>
        <dbReference type="SAM" id="Phobius"/>
    </source>
</evidence>
<dbReference type="InterPro" id="IPR050651">
    <property type="entry name" value="Plant_Cytochrome_P450_Monoox"/>
</dbReference>
<dbReference type="GO" id="GO:0020037">
    <property type="term" value="F:heme binding"/>
    <property type="evidence" value="ECO:0007669"/>
    <property type="project" value="InterPro"/>
</dbReference>
<dbReference type="PRINTS" id="PR00385">
    <property type="entry name" value="P450"/>
</dbReference>
<dbReference type="Pfam" id="PF00067">
    <property type="entry name" value="p450"/>
    <property type="match status" value="1"/>
</dbReference>
<keyword evidence="9" id="KW-0812">Transmembrane</keyword>
<dbReference type="GO" id="GO:0004497">
    <property type="term" value="F:monooxygenase activity"/>
    <property type="evidence" value="ECO:0007669"/>
    <property type="project" value="UniProtKB-KW"/>
</dbReference>
<dbReference type="PANTHER" id="PTHR47947:SF39">
    <property type="entry name" value="CYTOCHROME P450"/>
    <property type="match status" value="1"/>
</dbReference>
<dbReference type="FunFam" id="1.10.630.10:FF:000026">
    <property type="entry name" value="Cytochrome P450 82C4"/>
    <property type="match status" value="1"/>
</dbReference>
<evidence type="ECO:0000256" key="1">
    <source>
        <dbReference type="ARBA" id="ARBA00010617"/>
    </source>
</evidence>
<evidence type="ECO:0000256" key="8">
    <source>
        <dbReference type="RuleBase" id="RU000461"/>
    </source>
</evidence>
<keyword evidence="9" id="KW-0472">Membrane</keyword>
<comment type="cofactor">
    <cofactor evidence="7">
        <name>heme</name>
        <dbReference type="ChEBI" id="CHEBI:30413"/>
    </cofactor>
</comment>
<evidence type="ECO:0000256" key="2">
    <source>
        <dbReference type="ARBA" id="ARBA00022617"/>
    </source>
</evidence>
<feature type="transmembrane region" description="Helical" evidence="9">
    <location>
        <begin position="6"/>
        <end position="25"/>
    </location>
</feature>
<dbReference type="InterPro" id="IPR036396">
    <property type="entry name" value="Cyt_P450_sf"/>
</dbReference>
<dbReference type="PROSITE" id="PS00086">
    <property type="entry name" value="CYTOCHROME_P450"/>
    <property type="match status" value="1"/>
</dbReference>
<dbReference type="SUPFAM" id="SSF48264">
    <property type="entry name" value="Cytochrome P450"/>
    <property type="match status" value="1"/>
</dbReference>
<organism evidence="10 11">
    <name type="scientific">Linum tenue</name>
    <dbReference type="NCBI Taxonomy" id="586396"/>
    <lineage>
        <taxon>Eukaryota</taxon>
        <taxon>Viridiplantae</taxon>
        <taxon>Streptophyta</taxon>
        <taxon>Embryophyta</taxon>
        <taxon>Tracheophyta</taxon>
        <taxon>Spermatophyta</taxon>
        <taxon>Magnoliopsida</taxon>
        <taxon>eudicotyledons</taxon>
        <taxon>Gunneridae</taxon>
        <taxon>Pentapetalae</taxon>
        <taxon>rosids</taxon>
        <taxon>fabids</taxon>
        <taxon>Malpighiales</taxon>
        <taxon>Linaceae</taxon>
        <taxon>Linum</taxon>
    </lineage>
</organism>
<feature type="binding site" description="axial binding residue" evidence="7">
    <location>
        <position position="469"/>
    </location>
    <ligand>
        <name>heme</name>
        <dbReference type="ChEBI" id="CHEBI:30413"/>
    </ligand>
    <ligandPart>
        <name>Fe</name>
        <dbReference type="ChEBI" id="CHEBI:18248"/>
    </ligandPart>
</feature>
<dbReference type="Gene3D" id="1.10.630.10">
    <property type="entry name" value="Cytochrome P450"/>
    <property type="match status" value="1"/>
</dbReference>
<dbReference type="InterPro" id="IPR001128">
    <property type="entry name" value="Cyt_P450"/>
</dbReference>
<dbReference type="PANTHER" id="PTHR47947">
    <property type="entry name" value="CYTOCHROME P450 82C3-RELATED"/>
    <property type="match status" value="1"/>
</dbReference>
<comment type="caution">
    <text evidence="10">The sequence shown here is derived from an EMBL/GenBank/DDBJ whole genome shotgun (WGS) entry which is preliminary data.</text>
</comment>
<evidence type="ECO:0000313" key="10">
    <source>
        <dbReference type="EMBL" id="CAI0474080.1"/>
    </source>
</evidence>
<dbReference type="GO" id="GO:0016705">
    <property type="term" value="F:oxidoreductase activity, acting on paired donors, with incorporation or reduction of molecular oxygen"/>
    <property type="evidence" value="ECO:0007669"/>
    <property type="project" value="InterPro"/>
</dbReference>
<sequence>MDYVHAIIAVLSTIFCFSYLIIIIISTTRRREKSNAQKNPPEPSNAWPIIGHLRVLAGPQPPHRVLGALADKLGPVFSLRIGSHRIVVVSSPEIAKDLFTVNDAAVLSRPALTTAKYLSYNFALSAAGPYGAYWRRMRKIQMVELLSNSRLELHRHLRESVVEESVKGLHRKVAAAAGGGQGLEVELKRWVGDLSLGLMLRMIVGKQSSSAAARGEYSRFMGAVEEFFGYLGMFVVRDAIPCLGWMQDVGGHEKEMKRVAKELDDHLQAWLVQHKRNRVDHPAGLINSTETREQDFMDVLLSVLEEDSHHGYDRDTVIKATSLSMIAGGIDTTTASVTWAIALLLNHRHVLRKAQEELDRCVSRDRAVTEEDIAKLVYLQAIVKESMRLCPVGPLLNPREFTADCDVGGYRVPKGTWLMVNAWKINMDADVWADPTEFRPERFLTTHKHIDVKGQNFELFPFGSGRRSCPGMNLAIQMVLLVLASFLHVFEISTPGDKPVDMRESVGLTNMIAASLDVVVNPRLLPNI</sequence>
<name>A0AAV0PTG1_9ROSI</name>
<keyword evidence="3 7" id="KW-0479">Metal-binding</keyword>
<evidence type="ECO:0000256" key="3">
    <source>
        <dbReference type="ARBA" id="ARBA00022723"/>
    </source>
</evidence>
<dbReference type="PRINTS" id="PR00463">
    <property type="entry name" value="EP450I"/>
</dbReference>
<keyword evidence="2 7" id="KW-0349">Heme</keyword>
<keyword evidence="9" id="KW-1133">Transmembrane helix</keyword>
<evidence type="ECO:0000256" key="6">
    <source>
        <dbReference type="ARBA" id="ARBA00023033"/>
    </source>
</evidence>
<dbReference type="InterPro" id="IPR017972">
    <property type="entry name" value="Cyt_P450_CS"/>
</dbReference>
<evidence type="ECO:0000313" key="11">
    <source>
        <dbReference type="Proteomes" id="UP001154282"/>
    </source>
</evidence>
<keyword evidence="5 7" id="KW-0408">Iron</keyword>
<dbReference type="EMBL" id="CAMGYJ010000009">
    <property type="protein sequence ID" value="CAI0474080.1"/>
    <property type="molecule type" value="Genomic_DNA"/>
</dbReference>
<evidence type="ECO:0000256" key="7">
    <source>
        <dbReference type="PIRSR" id="PIRSR602401-1"/>
    </source>
</evidence>
<gene>
    <name evidence="10" type="ORF">LITE_LOCUS39888</name>
</gene>
<keyword evidence="4 8" id="KW-0560">Oxidoreductase</keyword>
<keyword evidence="11" id="KW-1185">Reference proteome</keyword>
<dbReference type="GO" id="GO:0005506">
    <property type="term" value="F:iron ion binding"/>
    <property type="evidence" value="ECO:0007669"/>
    <property type="project" value="InterPro"/>
</dbReference>
<reference evidence="10" key="1">
    <citation type="submission" date="2022-08" db="EMBL/GenBank/DDBJ databases">
        <authorList>
            <person name="Gutierrez-Valencia J."/>
        </authorList>
    </citation>
    <scope>NUCLEOTIDE SEQUENCE</scope>
</reference>
<dbReference type="Proteomes" id="UP001154282">
    <property type="component" value="Unassembled WGS sequence"/>
</dbReference>
<evidence type="ECO:0000256" key="4">
    <source>
        <dbReference type="ARBA" id="ARBA00023002"/>
    </source>
</evidence>
<dbReference type="InterPro" id="IPR002401">
    <property type="entry name" value="Cyt_P450_E_grp-I"/>
</dbReference>
<protein>
    <recommendedName>
        <fullName evidence="12">Cytochrome P450</fullName>
    </recommendedName>
</protein>
<proteinExistence type="inferred from homology"/>
<comment type="similarity">
    <text evidence="1 8">Belongs to the cytochrome P450 family.</text>
</comment>